<accession>A0A1B2I545</accession>
<dbReference type="AlphaFoldDB" id="A0A1B2I545"/>
<dbReference type="OrthoDB" id="4315at2"/>
<evidence type="ECO:0000313" key="2">
    <source>
        <dbReference type="Proteomes" id="UP000093044"/>
    </source>
</evidence>
<dbReference type="Proteomes" id="UP000093044">
    <property type="component" value="Chromosome"/>
</dbReference>
<dbReference type="KEGG" id="cpor:BED41_08265"/>
<gene>
    <name evidence="1" type="ORF">BED41_08265</name>
</gene>
<organism evidence="1 2">
    <name type="scientific">Cloacibacillus porcorum</name>
    <dbReference type="NCBI Taxonomy" id="1197717"/>
    <lineage>
        <taxon>Bacteria</taxon>
        <taxon>Thermotogati</taxon>
        <taxon>Synergistota</taxon>
        <taxon>Synergistia</taxon>
        <taxon>Synergistales</taxon>
        <taxon>Synergistaceae</taxon>
        <taxon>Cloacibacillus</taxon>
    </lineage>
</organism>
<evidence type="ECO:0000313" key="1">
    <source>
        <dbReference type="EMBL" id="ANZ45073.1"/>
    </source>
</evidence>
<proteinExistence type="predicted"/>
<keyword evidence="2" id="KW-1185">Reference proteome</keyword>
<name>A0A1B2I545_9BACT</name>
<sequence>MKQKTARLQRWLDRLTAACENHKWKSAVAEADCLSAELKQVREELWDQAENEAVPRPAFFRLRSCASFGAKSFGIAIVIICLSTFPIAVESGNPQRVAALATGAESHFEEFALVTTEEKELLQLLRKNLNESNIAIKTAEEKSPGLKKNFTAKAVEKPVVQISAERPTVKQRAENKIKAEDLLTLIQIGEKSLRGSEPAIKIVN</sequence>
<dbReference type="STRING" id="1197717.BED41_08265"/>
<dbReference type="GeneID" id="83057844"/>
<dbReference type="EMBL" id="CP016757">
    <property type="protein sequence ID" value="ANZ45073.1"/>
    <property type="molecule type" value="Genomic_DNA"/>
</dbReference>
<protein>
    <submittedName>
        <fullName evidence="1">Uncharacterized protein</fullName>
    </submittedName>
</protein>
<dbReference type="RefSeq" id="WP_066744781.1">
    <property type="nucleotide sequence ID" value="NZ_CALCLR010000108.1"/>
</dbReference>
<reference evidence="1" key="1">
    <citation type="submission" date="2016-08" db="EMBL/GenBank/DDBJ databases">
        <title>Complete genome of Cloacibacillus porcorum.</title>
        <authorList>
            <person name="Looft T."/>
            <person name="Bayles D.O."/>
            <person name="Alt D.P."/>
        </authorList>
    </citation>
    <scope>NUCLEOTIDE SEQUENCE [LARGE SCALE GENOMIC DNA]</scope>
    <source>
        <strain evidence="1">CL-84</strain>
    </source>
</reference>